<dbReference type="GO" id="GO:0022904">
    <property type="term" value="P:respiratory electron transport chain"/>
    <property type="evidence" value="ECO:0007669"/>
    <property type="project" value="InterPro"/>
</dbReference>
<keyword evidence="8" id="KW-0249">Electron transport</keyword>
<evidence type="ECO:0000313" key="15">
    <source>
        <dbReference type="EMBL" id="OBZ96508.1"/>
    </source>
</evidence>
<keyword evidence="5" id="KW-0349">Heme</keyword>
<dbReference type="EMBL" id="LGLV01000005">
    <property type="protein sequence ID" value="OBZ96508.1"/>
    <property type="molecule type" value="Genomic_DNA"/>
</dbReference>
<evidence type="ECO:0000313" key="16">
    <source>
        <dbReference type="Proteomes" id="UP000093111"/>
    </source>
</evidence>
<comment type="subcellular location">
    <subcellularLocation>
        <location evidence="2">Cell membrane</location>
        <topology evidence="2">Multi-pass membrane protein</topology>
    </subcellularLocation>
</comment>
<evidence type="ECO:0000256" key="3">
    <source>
        <dbReference type="ARBA" id="ARBA00022448"/>
    </source>
</evidence>
<evidence type="ECO:0000256" key="4">
    <source>
        <dbReference type="ARBA" id="ARBA00022475"/>
    </source>
</evidence>
<evidence type="ECO:0000256" key="12">
    <source>
        <dbReference type="ARBA" id="ARBA00037975"/>
    </source>
</evidence>
<evidence type="ECO:0000256" key="5">
    <source>
        <dbReference type="ARBA" id="ARBA00022617"/>
    </source>
</evidence>
<dbReference type="SUPFAM" id="SSF81342">
    <property type="entry name" value="Transmembrane di-heme cytochromes"/>
    <property type="match status" value="1"/>
</dbReference>
<keyword evidence="3" id="KW-0813">Transport</keyword>
<dbReference type="InterPro" id="IPR016174">
    <property type="entry name" value="Di-haem_cyt_TM"/>
</dbReference>
<evidence type="ECO:0000256" key="9">
    <source>
        <dbReference type="ARBA" id="ARBA00022989"/>
    </source>
</evidence>
<dbReference type="PANTHER" id="PTHR30529">
    <property type="entry name" value="CYTOCHROME B561"/>
    <property type="match status" value="1"/>
</dbReference>
<dbReference type="STRING" id="1612624.ADU59_08850"/>
<feature type="transmembrane region" description="Helical" evidence="13">
    <location>
        <begin position="91"/>
        <end position="111"/>
    </location>
</feature>
<organism evidence="15 16">
    <name type="scientific">Pararhizobium polonicum</name>
    <dbReference type="NCBI Taxonomy" id="1612624"/>
    <lineage>
        <taxon>Bacteria</taxon>
        <taxon>Pseudomonadati</taxon>
        <taxon>Pseudomonadota</taxon>
        <taxon>Alphaproteobacteria</taxon>
        <taxon>Hyphomicrobiales</taxon>
        <taxon>Rhizobiaceae</taxon>
        <taxon>Rhizobium/Agrobacterium group</taxon>
        <taxon>Pararhizobium</taxon>
    </lineage>
</organism>
<evidence type="ECO:0000256" key="2">
    <source>
        <dbReference type="ARBA" id="ARBA00004651"/>
    </source>
</evidence>
<dbReference type="GO" id="GO:0009055">
    <property type="term" value="F:electron transfer activity"/>
    <property type="evidence" value="ECO:0007669"/>
    <property type="project" value="InterPro"/>
</dbReference>
<keyword evidence="10" id="KW-0408">Iron</keyword>
<dbReference type="InterPro" id="IPR052168">
    <property type="entry name" value="Cytochrome_b561_oxidase"/>
</dbReference>
<reference evidence="15 16" key="1">
    <citation type="journal article" date="2016" name="Syst. Appl. Microbiol.">
        <title>Pararhizobium polonicum sp. nov. isolated from tumors on stone fruit rootstocks.</title>
        <authorList>
            <person name="Pulawska J."/>
            <person name="Kuzmanovic N."/>
            <person name="Willems A."/>
            <person name="Pothier J.F."/>
        </authorList>
    </citation>
    <scope>NUCLEOTIDE SEQUENCE [LARGE SCALE GENOMIC DNA]</scope>
    <source>
        <strain evidence="15 16">F5.1</strain>
    </source>
</reference>
<keyword evidence="9 13" id="KW-1133">Transmembrane helix</keyword>
<sequence>MLRNRRDAFGWGTIALHWTIALLIIGLIVLGYVMTRPNIDPALQFDLYQWHKSFGFTALALSVIRVIWWLANKHPAPVAGLSTLEKRASAITHRLLIGLTIAVPLAGWALASTSTLGIPTLFFNRFVIPHLPMEKSAGAEAFWTNAHAILAYGLAGLVLLHAAAALFHHVLRRDMVLARMLRSERRQR</sequence>
<evidence type="ECO:0000256" key="13">
    <source>
        <dbReference type="SAM" id="Phobius"/>
    </source>
</evidence>
<evidence type="ECO:0000259" key="14">
    <source>
        <dbReference type="Pfam" id="PF01292"/>
    </source>
</evidence>
<feature type="transmembrane region" description="Helical" evidence="13">
    <location>
        <begin position="54"/>
        <end position="71"/>
    </location>
</feature>
<dbReference type="PATRIC" id="fig|1612624.7.peg.1856"/>
<feature type="transmembrane region" description="Helical" evidence="13">
    <location>
        <begin position="12"/>
        <end position="34"/>
    </location>
</feature>
<dbReference type="RefSeq" id="WP_068953766.1">
    <property type="nucleotide sequence ID" value="NZ_LGLV01000005.1"/>
</dbReference>
<comment type="cofactor">
    <cofactor evidence="1">
        <name>heme b</name>
        <dbReference type="ChEBI" id="CHEBI:60344"/>
    </cofactor>
</comment>
<dbReference type="InterPro" id="IPR011577">
    <property type="entry name" value="Cyt_b561_bac/Ni-Hgenase"/>
</dbReference>
<dbReference type="Proteomes" id="UP000093111">
    <property type="component" value="Unassembled WGS sequence"/>
</dbReference>
<evidence type="ECO:0000256" key="11">
    <source>
        <dbReference type="ARBA" id="ARBA00023136"/>
    </source>
</evidence>
<name>A0A1C7P5H6_9HYPH</name>
<dbReference type="OrthoDB" id="1247465at2"/>
<keyword evidence="11 13" id="KW-0472">Membrane</keyword>
<evidence type="ECO:0000256" key="10">
    <source>
        <dbReference type="ARBA" id="ARBA00023004"/>
    </source>
</evidence>
<evidence type="ECO:0000256" key="6">
    <source>
        <dbReference type="ARBA" id="ARBA00022692"/>
    </source>
</evidence>
<comment type="caution">
    <text evidence="15">The sequence shown here is derived from an EMBL/GenBank/DDBJ whole genome shotgun (WGS) entry which is preliminary data.</text>
</comment>
<protein>
    <submittedName>
        <fullName evidence="15">Cytochrome B</fullName>
    </submittedName>
</protein>
<keyword evidence="6 13" id="KW-0812">Transmembrane</keyword>
<accession>A0A1C7P5H6</accession>
<feature type="transmembrane region" description="Helical" evidence="13">
    <location>
        <begin position="149"/>
        <end position="171"/>
    </location>
</feature>
<dbReference type="GO" id="GO:0046872">
    <property type="term" value="F:metal ion binding"/>
    <property type="evidence" value="ECO:0007669"/>
    <property type="project" value="UniProtKB-KW"/>
</dbReference>
<dbReference type="PANTHER" id="PTHR30529:SF7">
    <property type="entry name" value="CYTOCHROME B561 BACTERIAL_NI-HYDROGENASE DOMAIN-CONTAINING PROTEIN"/>
    <property type="match status" value="1"/>
</dbReference>
<keyword evidence="4" id="KW-1003">Cell membrane</keyword>
<dbReference type="Gene3D" id="1.20.950.20">
    <property type="entry name" value="Transmembrane di-heme cytochromes, Chain C"/>
    <property type="match status" value="1"/>
</dbReference>
<dbReference type="Pfam" id="PF01292">
    <property type="entry name" value="Ni_hydr_CYTB"/>
    <property type="match status" value="1"/>
</dbReference>
<evidence type="ECO:0000256" key="1">
    <source>
        <dbReference type="ARBA" id="ARBA00001970"/>
    </source>
</evidence>
<dbReference type="GO" id="GO:0005886">
    <property type="term" value="C:plasma membrane"/>
    <property type="evidence" value="ECO:0007669"/>
    <property type="project" value="UniProtKB-SubCell"/>
</dbReference>
<evidence type="ECO:0000256" key="8">
    <source>
        <dbReference type="ARBA" id="ARBA00022982"/>
    </source>
</evidence>
<evidence type="ECO:0000256" key="7">
    <source>
        <dbReference type="ARBA" id="ARBA00022723"/>
    </source>
</evidence>
<gene>
    <name evidence="15" type="ORF">ADU59_08850</name>
</gene>
<keyword evidence="7" id="KW-0479">Metal-binding</keyword>
<dbReference type="GO" id="GO:0020037">
    <property type="term" value="F:heme binding"/>
    <property type="evidence" value="ECO:0007669"/>
    <property type="project" value="TreeGrafter"/>
</dbReference>
<comment type="similarity">
    <text evidence="12">Belongs to the cytochrome b561 family.</text>
</comment>
<keyword evidence="16" id="KW-1185">Reference proteome</keyword>
<dbReference type="AlphaFoldDB" id="A0A1C7P5H6"/>
<proteinExistence type="inferred from homology"/>
<feature type="domain" description="Cytochrome b561 bacterial/Ni-hydrogenase" evidence="14">
    <location>
        <begin position="9"/>
        <end position="182"/>
    </location>
</feature>